<sequence length="475" mass="54809">MPHTYSRPLDVHRWSDYPELNDCLTDLVQQIDALKPRQRARKVESAKRLRNAVRSLVLDLYVAWKTDPQLEVGVPLSNRAFVQGSRYRALFLKYKGFVTAYHGLHELGYIEEVRPGFNDTRTGKSFVTRARATPKLIETLSDNALLRLTKIHRGSGEYAAETIILRDHDKHNIDYDDTNETNQMRNDLSRINALLDGTWIDLYITDNEYEALSKRIRDKVHLEDQSLIGLDLTRRQLVRIFNNSDWQQGGRFYGGWWQNIPRGYRKYITLDGKHTCEIDFSGMHVALLYAEVGAELDGDAYDVGCPQVPRQVTKLAFQKLINAENRMYPEPGFTEGKYGITWGDLLEKIRTRHAPISSYLRTGYGRQLQNKDAEIANRILLLMADMGIPCLPVHDSFIAHQDMREELTGIMIQEFARKTGQKAATKNKLTFLDSYSADMNTNHGTYLDMDIGNILDSDNHYYEYQTRQIAWFDQG</sequence>
<comment type="caution">
    <text evidence="1">The sequence shown here is derived from an EMBL/GenBank/DDBJ whole genome shotgun (WGS) entry which is preliminary data.</text>
</comment>
<evidence type="ECO:0000313" key="2">
    <source>
        <dbReference type="Proteomes" id="UP001196509"/>
    </source>
</evidence>
<dbReference type="AlphaFoldDB" id="A0AAE3D2T4"/>
<dbReference type="RefSeq" id="WP_220229875.1">
    <property type="nucleotide sequence ID" value="NZ_JAICBX010000003.1"/>
</dbReference>
<reference evidence="1" key="1">
    <citation type="submission" date="2021-08" db="EMBL/GenBank/DDBJ databases">
        <title>Hoeflea bacterium WL0058 sp. nov., isolated from the sediment.</title>
        <authorList>
            <person name="Wang L."/>
            <person name="Zhang D."/>
        </authorList>
    </citation>
    <scope>NUCLEOTIDE SEQUENCE</scope>
    <source>
        <strain evidence="1">WL0058</strain>
    </source>
</reference>
<proteinExistence type="predicted"/>
<name>A0AAE3D2T4_9HYPH</name>
<keyword evidence="2" id="KW-1185">Reference proteome</keyword>
<evidence type="ECO:0000313" key="1">
    <source>
        <dbReference type="EMBL" id="MBW8639171.1"/>
    </source>
</evidence>
<accession>A0AAE3D2T4</accession>
<dbReference type="Proteomes" id="UP001196509">
    <property type="component" value="Unassembled WGS sequence"/>
</dbReference>
<protein>
    <submittedName>
        <fullName evidence="1">Uncharacterized protein</fullName>
    </submittedName>
</protein>
<dbReference type="EMBL" id="JAICBX010000003">
    <property type="protein sequence ID" value="MBW8639171.1"/>
    <property type="molecule type" value="Genomic_DNA"/>
</dbReference>
<gene>
    <name evidence="1" type="ORF">K1W69_18390</name>
</gene>
<organism evidence="1 2">
    <name type="scientific">Flavimaribacter sediminis</name>
    <dbReference type="NCBI Taxonomy" id="2865987"/>
    <lineage>
        <taxon>Bacteria</taxon>
        <taxon>Pseudomonadati</taxon>
        <taxon>Pseudomonadota</taxon>
        <taxon>Alphaproteobacteria</taxon>
        <taxon>Hyphomicrobiales</taxon>
        <taxon>Rhizobiaceae</taxon>
        <taxon>Flavimaribacter</taxon>
    </lineage>
</organism>